<dbReference type="InterPro" id="IPR036568">
    <property type="entry name" value="GGCT-like_sf"/>
</dbReference>
<reference evidence="4 5" key="1">
    <citation type="submission" date="2018-06" db="EMBL/GenBank/DDBJ databases">
        <title>Genomic Encyclopedia of Type Strains, Phase IV (KMG-IV): sequencing the most valuable type-strain genomes for metagenomic binning, comparative biology and taxonomic classification.</title>
        <authorList>
            <person name="Goeker M."/>
        </authorList>
    </citation>
    <scope>NUCLEOTIDE SEQUENCE [LARGE SCALE GENOMIC DNA]</scope>
    <source>
        <strain evidence="4 5">DSM 44599</strain>
    </source>
</reference>
<dbReference type="STRING" id="1210090.GCA_001613185_01194"/>
<dbReference type="PANTHER" id="PTHR31544">
    <property type="entry name" value="AIG2-LIKE PROTEIN D"/>
    <property type="match status" value="1"/>
</dbReference>
<dbReference type="PANTHER" id="PTHR31544:SF2">
    <property type="entry name" value="AIG2-LIKE PROTEIN D"/>
    <property type="match status" value="1"/>
</dbReference>
<evidence type="ECO:0000313" key="4">
    <source>
        <dbReference type="EMBL" id="RBO96464.1"/>
    </source>
</evidence>
<organism evidence="4 5">
    <name type="scientific">Nocardia puris</name>
    <dbReference type="NCBI Taxonomy" id="208602"/>
    <lineage>
        <taxon>Bacteria</taxon>
        <taxon>Bacillati</taxon>
        <taxon>Actinomycetota</taxon>
        <taxon>Actinomycetes</taxon>
        <taxon>Mycobacteriales</taxon>
        <taxon>Nocardiaceae</taxon>
        <taxon>Nocardia</taxon>
    </lineage>
</organism>
<evidence type="ECO:0000259" key="3">
    <source>
        <dbReference type="Pfam" id="PF06094"/>
    </source>
</evidence>
<keyword evidence="5" id="KW-1185">Reference proteome</keyword>
<dbReference type="Pfam" id="PF06094">
    <property type="entry name" value="GGACT"/>
    <property type="match status" value="1"/>
</dbReference>
<gene>
    <name evidence="4" type="ORF">DFR74_101479</name>
</gene>
<dbReference type="SUPFAM" id="SSF110857">
    <property type="entry name" value="Gamma-glutamyl cyclotransferase-like"/>
    <property type="match status" value="1"/>
</dbReference>
<dbReference type="Gene3D" id="3.10.490.10">
    <property type="entry name" value="Gamma-glutamyl cyclotransferase-like"/>
    <property type="match status" value="1"/>
</dbReference>
<comment type="caution">
    <text evidence="4">The sequence shown here is derived from an EMBL/GenBank/DDBJ whole genome shotgun (WGS) entry which is preliminary data.</text>
</comment>
<evidence type="ECO:0000313" key="5">
    <source>
        <dbReference type="Proteomes" id="UP000252586"/>
    </source>
</evidence>
<evidence type="ECO:0000256" key="1">
    <source>
        <dbReference type="ARBA" id="ARBA00022679"/>
    </source>
</evidence>
<name>A0A366E4M2_9NOCA</name>
<evidence type="ECO:0000256" key="2">
    <source>
        <dbReference type="ARBA" id="ARBA00030602"/>
    </source>
</evidence>
<keyword evidence="1 4" id="KW-0808">Transferase</keyword>
<dbReference type="InterPro" id="IPR009288">
    <property type="entry name" value="AIG2-like_dom"/>
</dbReference>
<dbReference type="Proteomes" id="UP000252586">
    <property type="component" value="Unassembled WGS sequence"/>
</dbReference>
<dbReference type="InterPro" id="IPR045038">
    <property type="entry name" value="AIG2-like"/>
</dbReference>
<dbReference type="CDD" id="cd06661">
    <property type="entry name" value="GGCT_like"/>
    <property type="match status" value="1"/>
</dbReference>
<feature type="domain" description="Gamma-glutamylcyclotransferase AIG2-like" evidence="3">
    <location>
        <begin position="32"/>
        <end position="136"/>
    </location>
</feature>
<accession>A0A366E4M2</accession>
<dbReference type="AlphaFoldDB" id="A0A366E4M2"/>
<protein>
    <recommendedName>
        <fullName evidence="2">Putative gamma-glutamylcyclotransferase</fullName>
    </recommendedName>
</protein>
<dbReference type="GO" id="GO:0016740">
    <property type="term" value="F:transferase activity"/>
    <property type="evidence" value="ECO:0007669"/>
    <property type="project" value="UniProtKB-KW"/>
</dbReference>
<dbReference type="InterPro" id="IPR013024">
    <property type="entry name" value="GGCT-like"/>
</dbReference>
<dbReference type="EMBL" id="QNRE01000001">
    <property type="protein sequence ID" value="RBO96464.1"/>
    <property type="molecule type" value="Genomic_DNA"/>
</dbReference>
<sequence>MTLELVGKREESALHDSTAGRLSRVAEPGLALFAYGTLQFPEVLMRLIGRCPDLAPARVPDWRVAALPGRVYPGLVPAPGATAVGKLVTGLSEREWAVLDAFEDDEYELLPVEPEGVSGIVLTYVWTAEVDEHDWRAEEFDAELLADFLARYTHGQLAPP</sequence>
<proteinExistence type="predicted"/>